<keyword evidence="1" id="KW-1133">Transmembrane helix</keyword>
<protein>
    <recommendedName>
        <fullName evidence="2">GAF domain-containing protein</fullName>
    </recommendedName>
</protein>
<dbReference type="Pfam" id="PF13185">
    <property type="entry name" value="GAF_2"/>
    <property type="match status" value="1"/>
</dbReference>
<sequence length="478" mass="55323">MMNIRLSTLNISALILLGFMVILLSSSVLYMQQTLQEKEHTLQQQTRFKQLTVDFINTTDYLINEARKFIITYDIQHLQNYYEETFFTQTRENILGNIKTWANNTEELELLNKVQSNLHLLQTEDIHAMRLVLAGLNIPTAGVPEEISNYPLTEGEQLAEPSEKLHIARILLFSNQYTFLEQKTIEPIRRFQLFINQRVAQNITQAQVKVERAVISLVVSAVLIPASVLILLFIFWKQISLPIADYITTLKQHDNKSSNFALKPEGIRELRVLADVFNQQLRKNHEQLQKNHELMQESQKTNRMLIKQDWLKTGQTQLQNLLIGLQNETIAARHILQFFLHYLDIQSGLFYINTFQKPPTFKLIASEGILIRQQLGSMVNLGEGLIGQVGLEQKLIFLSQPMKIDEFIAEELRNAMPNYFLAIPFFYEKQLKGIIALGTTVEFNELQLEFLEQIMPSIGIFFHTIQTNMQLQAMNQKG</sequence>
<dbReference type="RefSeq" id="WP_002682499.1">
    <property type="nucleotide sequence ID" value="NZ_JH600070.1"/>
</dbReference>
<keyword evidence="4" id="KW-1185">Reference proteome</keyword>
<evidence type="ECO:0000259" key="2">
    <source>
        <dbReference type="Pfam" id="PF13185"/>
    </source>
</evidence>
<name>I3CBJ2_9GAMM</name>
<dbReference type="Proteomes" id="UP000005744">
    <property type="component" value="Unassembled WGS sequence"/>
</dbReference>
<proteinExistence type="predicted"/>
<feature type="domain" description="GAF" evidence="2">
    <location>
        <begin position="330"/>
        <end position="461"/>
    </location>
</feature>
<dbReference type="AlphaFoldDB" id="I3CBJ2"/>
<keyword evidence="1" id="KW-0472">Membrane</keyword>
<organism evidence="3 4">
    <name type="scientific">Beggiatoa alba B18LD</name>
    <dbReference type="NCBI Taxonomy" id="395493"/>
    <lineage>
        <taxon>Bacteria</taxon>
        <taxon>Pseudomonadati</taxon>
        <taxon>Pseudomonadota</taxon>
        <taxon>Gammaproteobacteria</taxon>
        <taxon>Thiotrichales</taxon>
        <taxon>Thiotrichaceae</taxon>
        <taxon>Beggiatoa</taxon>
    </lineage>
</organism>
<keyword evidence="1" id="KW-0812">Transmembrane</keyword>
<dbReference type="SUPFAM" id="SSF55781">
    <property type="entry name" value="GAF domain-like"/>
    <property type="match status" value="1"/>
</dbReference>
<accession>I3CBJ2</accession>
<evidence type="ECO:0000256" key="1">
    <source>
        <dbReference type="SAM" id="Phobius"/>
    </source>
</evidence>
<dbReference type="EMBL" id="JH600070">
    <property type="protein sequence ID" value="EIJ40985.1"/>
    <property type="molecule type" value="Genomic_DNA"/>
</dbReference>
<dbReference type="eggNOG" id="COG2203">
    <property type="taxonomic scope" value="Bacteria"/>
</dbReference>
<dbReference type="STRING" id="395493.BegalDRAFT_0059"/>
<gene>
    <name evidence="3" type="ORF">BegalDRAFT_0059</name>
</gene>
<reference evidence="3 4" key="1">
    <citation type="submission" date="2011-11" db="EMBL/GenBank/DDBJ databases">
        <title>Improved High-Quality Draft sequence of Beggiatoa alba B18lD.</title>
        <authorList>
            <consortium name="US DOE Joint Genome Institute"/>
            <person name="Lucas S."/>
            <person name="Han J."/>
            <person name="Lapidus A."/>
            <person name="Cheng J.-F."/>
            <person name="Goodwin L."/>
            <person name="Pitluck S."/>
            <person name="Peters L."/>
            <person name="Mikhailova N."/>
            <person name="Held B."/>
            <person name="Detter J.C."/>
            <person name="Han C."/>
            <person name="Tapia R."/>
            <person name="Land M."/>
            <person name="Hauser L."/>
            <person name="Kyrpides N."/>
            <person name="Ivanova N."/>
            <person name="Pagani I."/>
            <person name="Samuel K."/>
            <person name="Teske A."/>
            <person name="Mueller J."/>
            <person name="Woyke T."/>
        </authorList>
    </citation>
    <scope>NUCLEOTIDE SEQUENCE [LARGE SCALE GENOMIC DNA]</scope>
    <source>
        <strain evidence="3 4">B18LD</strain>
    </source>
</reference>
<evidence type="ECO:0000313" key="3">
    <source>
        <dbReference type="EMBL" id="EIJ40985.1"/>
    </source>
</evidence>
<dbReference type="InterPro" id="IPR029016">
    <property type="entry name" value="GAF-like_dom_sf"/>
</dbReference>
<dbReference type="eggNOG" id="COG2972">
    <property type="taxonomic scope" value="Bacteria"/>
</dbReference>
<dbReference type="OrthoDB" id="9810730at2"/>
<evidence type="ECO:0000313" key="4">
    <source>
        <dbReference type="Proteomes" id="UP000005744"/>
    </source>
</evidence>
<feature type="transmembrane region" description="Helical" evidence="1">
    <location>
        <begin position="213"/>
        <end position="236"/>
    </location>
</feature>
<dbReference type="InterPro" id="IPR003018">
    <property type="entry name" value="GAF"/>
</dbReference>
<dbReference type="Gene3D" id="3.30.450.40">
    <property type="match status" value="1"/>
</dbReference>
<dbReference type="HOGENOM" id="CLU_570690_0_0_6"/>